<proteinExistence type="predicted"/>
<evidence type="ECO:0000313" key="1">
    <source>
        <dbReference type="EMBL" id="CRZ01493.1"/>
    </source>
</evidence>
<dbReference type="AlphaFoldDB" id="A0A0H5QHN8"/>
<reference evidence="1" key="1">
    <citation type="submission" date="2015-04" db="EMBL/GenBank/DDBJ databases">
        <title>The genome sequence of the plant pathogenic Rhizarian Plasmodiophora brassicae reveals insights in its biotrophic life cycle and the origin of chitin synthesis.</title>
        <authorList>
            <person name="Schwelm A."/>
            <person name="Fogelqvist J."/>
            <person name="Knaust A."/>
            <person name="Julke S."/>
            <person name="Lilja T."/>
            <person name="Dhandapani V."/>
            <person name="Bonilla-Rosso G."/>
            <person name="Karlsson M."/>
            <person name="Shevchenko A."/>
            <person name="Choi S.R."/>
            <person name="Kim H.G."/>
            <person name="Park J.Y."/>
            <person name="Lim Y.P."/>
            <person name="Ludwig-Muller J."/>
            <person name="Dixelius C."/>
        </authorList>
    </citation>
    <scope>NUCLEOTIDE SEQUENCE</scope>
    <source>
        <tissue evidence="1">Potato root galls</tissue>
    </source>
</reference>
<name>A0A0H5QHN8_9EUKA</name>
<feature type="non-terminal residue" evidence="1">
    <location>
        <position position="1"/>
    </location>
</feature>
<accession>A0A0H5QHN8</accession>
<dbReference type="EMBL" id="HACM01001051">
    <property type="protein sequence ID" value="CRZ01493.1"/>
    <property type="molecule type" value="Transcribed_RNA"/>
</dbReference>
<organism evidence="1">
    <name type="scientific">Spongospora subterranea</name>
    <dbReference type="NCBI Taxonomy" id="70186"/>
    <lineage>
        <taxon>Eukaryota</taxon>
        <taxon>Sar</taxon>
        <taxon>Rhizaria</taxon>
        <taxon>Endomyxa</taxon>
        <taxon>Phytomyxea</taxon>
        <taxon>Plasmodiophorida</taxon>
        <taxon>Plasmodiophoridae</taxon>
        <taxon>Spongospora</taxon>
    </lineage>
</organism>
<sequence>HLTLTLLVTATTLSPRHCTLRYIVESNEIMAVHECVMLQSNESETFHTDEGCQSSLSQRVARSWNNPVCSGCYFADRMDEVEGNIAIPVRMSALGKDLIVQWLQDE</sequence>
<protein>
    <submittedName>
        <fullName evidence="1">Uncharacterized protein</fullName>
    </submittedName>
</protein>